<dbReference type="PRINTS" id="PR00081">
    <property type="entry name" value="GDHRDH"/>
</dbReference>
<dbReference type="PANTHER" id="PTHR43157:SF31">
    <property type="entry name" value="PHOSPHATIDYLINOSITOL-GLYCAN BIOSYNTHESIS CLASS F PROTEIN"/>
    <property type="match status" value="1"/>
</dbReference>
<dbReference type="GO" id="GO:0016491">
    <property type="term" value="F:oxidoreductase activity"/>
    <property type="evidence" value="ECO:0007669"/>
    <property type="project" value="UniProtKB-KW"/>
</dbReference>
<reference evidence="2" key="1">
    <citation type="submission" date="2020-02" db="EMBL/GenBank/DDBJ databases">
        <authorList>
            <person name="Meier V. D."/>
        </authorList>
    </citation>
    <scope>NUCLEOTIDE SEQUENCE</scope>
    <source>
        <strain evidence="2">AVDCRST_MAG41</strain>
    </source>
</reference>
<dbReference type="NCBIfam" id="NF004513">
    <property type="entry name" value="PRK05854.1"/>
    <property type="match status" value="1"/>
</dbReference>
<dbReference type="Gene3D" id="3.40.50.720">
    <property type="entry name" value="NAD(P)-binding Rossmann-like Domain"/>
    <property type="match status" value="1"/>
</dbReference>
<evidence type="ECO:0000256" key="1">
    <source>
        <dbReference type="ARBA" id="ARBA00023002"/>
    </source>
</evidence>
<gene>
    <name evidence="2" type="ORF">AVDCRST_MAG41-1149</name>
</gene>
<sequence length="307" mass="32602">MDWTERDIPDQGGRVAVVTGATSGLGLETAVELARAGAHVVLTARSPARGQAALDRLRGEVPEATAEVAELDLTRLASVRAFADRLADRHPRLDLLINNAGVMATPLERTADGFELQIGTNHLGHAALTARLLPLLLDVPGSRVVTVSSIGHRAGRIDLADLNWERRTYRRWPAYFASKLANLLFAVELDRRLRAAGAATASLAAHPGGARTHLGRGHGGVAGRLQSVLFPAADFLMQPADRGALPQLRAATDPDLAGGTYLGPGGPGEVRGLPVVVRAKRAAYDEALAARLWDLTATLTRAEFSRL</sequence>
<dbReference type="Pfam" id="PF00106">
    <property type="entry name" value="adh_short"/>
    <property type="match status" value="1"/>
</dbReference>
<dbReference type="AlphaFoldDB" id="A0A6J4HWB0"/>
<dbReference type="EMBL" id="CADCTP010000108">
    <property type="protein sequence ID" value="CAA9234602.1"/>
    <property type="molecule type" value="Genomic_DNA"/>
</dbReference>
<protein>
    <submittedName>
        <fullName evidence="2">Probable oxidoreductase/Short-chain dehydrogenase</fullName>
    </submittedName>
</protein>
<name>A0A6J4HWB0_9ACTN</name>
<dbReference type="PANTHER" id="PTHR43157">
    <property type="entry name" value="PHOSPHATIDYLINOSITOL-GLYCAN BIOSYNTHESIS CLASS F PROTEIN-RELATED"/>
    <property type="match status" value="1"/>
</dbReference>
<dbReference type="InterPro" id="IPR036291">
    <property type="entry name" value="NAD(P)-bd_dom_sf"/>
</dbReference>
<evidence type="ECO:0000313" key="2">
    <source>
        <dbReference type="EMBL" id="CAA9234602.1"/>
    </source>
</evidence>
<dbReference type="InterPro" id="IPR002347">
    <property type="entry name" value="SDR_fam"/>
</dbReference>
<dbReference type="NCBIfam" id="NF004846">
    <property type="entry name" value="PRK06197.1"/>
    <property type="match status" value="1"/>
</dbReference>
<accession>A0A6J4HWB0</accession>
<proteinExistence type="predicted"/>
<dbReference type="SUPFAM" id="SSF51735">
    <property type="entry name" value="NAD(P)-binding Rossmann-fold domains"/>
    <property type="match status" value="1"/>
</dbReference>
<keyword evidence="1" id="KW-0560">Oxidoreductase</keyword>
<organism evidence="2">
    <name type="scientific">uncultured Mycobacteriales bacterium</name>
    <dbReference type="NCBI Taxonomy" id="581187"/>
    <lineage>
        <taxon>Bacteria</taxon>
        <taxon>Bacillati</taxon>
        <taxon>Actinomycetota</taxon>
        <taxon>Actinomycetes</taxon>
        <taxon>Mycobacteriales</taxon>
        <taxon>environmental samples</taxon>
    </lineage>
</organism>